<feature type="domain" description="Phage capsid-like C-terminal" evidence="2">
    <location>
        <begin position="138"/>
        <end position="408"/>
    </location>
</feature>
<dbReference type="InterPro" id="IPR054614">
    <property type="entry name" value="DIP0205-like_N"/>
</dbReference>
<dbReference type="EMBL" id="CADDAV010000001">
    <property type="protein sequence ID" value="CAB0582070.1"/>
    <property type="molecule type" value="Genomic_DNA"/>
</dbReference>
<dbReference type="Gene3D" id="1.10.287.80">
    <property type="entry name" value="ATP synthase, gamma subunit, helix hairpin domain"/>
    <property type="match status" value="1"/>
</dbReference>
<dbReference type="SUPFAM" id="SSF56563">
    <property type="entry name" value="Major capsid protein gp5"/>
    <property type="match status" value="1"/>
</dbReference>
<proteinExistence type="predicted"/>
<dbReference type="Pfam" id="PF05065">
    <property type="entry name" value="Phage_capsid"/>
    <property type="match status" value="1"/>
</dbReference>
<dbReference type="Proteomes" id="UP000480222">
    <property type="component" value="Unassembled WGS sequence"/>
</dbReference>
<dbReference type="NCBIfam" id="TIGR01554">
    <property type="entry name" value="major_cap_HK97"/>
    <property type="match status" value="1"/>
</dbReference>
<dbReference type="InterPro" id="IPR024455">
    <property type="entry name" value="Phage_capsid"/>
</dbReference>
<evidence type="ECO:0000256" key="1">
    <source>
        <dbReference type="ARBA" id="ARBA00004328"/>
    </source>
</evidence>
<accession>A0A6J4WLS8</accession>
<evidence type="ECO:0000259" key="3">
    <source>
        <dbReference type="Pfam" id="PF22313"/>
    </source>
</evidence>
<dbReference type="InterPro" id="IPR054612">
    <property type="entry name" value="Phage_capsid-like_C"/>
</dbReference>
<evidence type="ECO:0000313" key="4">
    <source>
        <dbReference type="EMBL" id="CAB0582070.1"/>
    </source>
</evidence>
<reference evidence="4 5" key="1">
    <citation type="submission" date="2020-02" db="EMBL/GenBank/DDBJ databases">
        <authorList>
            <person name="Brisse S."/>
        </authorList>
    </citation>
    <scope>NUCLEOTIDE SEQUENCE [LARGE SCALE GENOMIC DNA]</scope>
    <source>
        <strain evidence="4">CIP107547</strain>
    </source>
</reference>
<feature type="domain" description="DIP0205-like N-terminal" evidence="3">
    <location>
        <begin position="2"/>
        <end position="58"/>
    </location>
</feature>
<dbReference type="AlphaFoldDB" id="A0A6J4WLS8"/>
<comment type="caution">
    <text evidence="4">The sequence shown here is derived from an EMBL/GenBank/DDBJ whole genome shotgun (WGS) entry which is preliminary data.</text>
</comment>
<sequence>MNLKELLAHRENLMDSAKRARSAITDDMDPADAAQAVENVKSIISEIESTDEAIAARRGVSDVTQKLKGLTITERGTENDSAASRSLGEHFVKAAGDRLKNQAAGAHIEYSVPEYQVKEDAHSSPKDLVEGWGTFYQRGIINQRRERLVAADLMGAATVTASTVKYIVEKANRIASGAPATVAEGTKKPYLKYADFDVVTESLSKVAALAKFTDEMIEDYDFVASWINNNLVYDLSVVEEKQLINGDGRGSNIKGLLNREGIQTHKSAKQADWFNDLFKAKNKVSQATNLEADGIMINPVNYEALRLTKDGNGQYIAGGPFQGQYGNGNILIDPPLWGIKTVVSNAVPAGTAIVGAFRQGATVLRKGGVRVDSANTNADDFENNLVTLRAEERLGLMVPLPAAFVKVTLEETTEEL</sequence>
<gene>
    <name evidence="4" type="ORF">CIP107547_00305</name>
</gene>
<dbReference type="Gene3D" id="3.30.2320.10">
    <property type="entry name" value="hypothetical protein PF0899 domain"/>
    <property type="match status" value="1"/>
</dbReference>
<dbReference type="Pfam" id="PF22313">
    <property type="entry name" value="DIP0205-like_N"/>
    <property type="match status" value="1"/>
</dbReference>
<dbReference type="Gene3D" id="3.30.2400.10">
    <property type="entry name" value="Major capsid protein gp5"/>
    <property type="match status" value="1"/>
</dbReference>
<comment type="subcellular location">
    <subcellularLocation>
        <location evidence="1">Virion</location>
    </subcellularLocation>
</comment>
<evidence type="ECO:0000313" key="5">
    <source>
        <dbReference type="Proteomes" id="UP000480222"/>
    </source>
</evidence>
<organism evidence="4 5">
    <name type="scientific">Corynebacterium diphtheriae</name>
    <dbReference type="NCBI Taxonomy" id="1717"/>
    <lineage>
        <taxon>Bacteria</taxon>
        <taxon>Bacillati</taxon>
        <taxon>Actinomycetota</taxon>
        <taxon>Actinomycetes</taxon>
        <taxon>Mycobacteriales</taxon>
        <taxon>Corynebacteriaceae</taxon>
        <taxon>Corynebacterium</taxon>
    </lineage>
</organism>
<dbReference type="RefSeq" id="WP_082258185.1">
    <property type="nucleotide sequence ID" value="NZ_RCFC01000006.1"/>
</dbReference>
<protein>
    <submittedName>
        <fullName evidence="4">Phage major capsid protein</fullName>
    </submittedName>
</protein>
<evidence type="ECO:0000259" key="2">
    <source>
        <dbReference type="Pfam" id="PF05065"/>
    </source>
</evidence>
<name>A0A6J4WLS8_CORDP</name>